<organism evidence="1 2">
    <name type="scientific">Laodelphax striatellus</name>
    <name type="common">Small brown planthopper</name>
    <name type="synonym">Delphax striatella</name>
    <dbReference type="NCBI Taxonomy" id="195883"/>
    <lineage>
        <taxon>Eukaryota</taxon>
        <taxon>Metazoa</taxon>
        <taxon>Ecdysozoa</taxon>
        <taxon>Arthropoda</taxon>
        <taxon>Hexapoda</taxon>
        <taxon>Insecta</taxon>
        <taxon>Pterygota</taxon>
        <taxon>Neoptera</taxon>
        <taxon>Paraneoptera</taxon>
        <taxon>Hemiptera</taxon>
        <taxon>Auchenorrhyncha</taxon>
        <taxon>Fulgoroidea</taxon>
        <taxon>Delphacidae</taxon>
        <taxon>Criomorphinae</taxon>
        <taxon>Laodelphax</taxon>
    </lineage>
</organism>
<sequence>MFSTEECILDFKPADSIGRLLGFNNTRVIEANTEARGDTTVQISRPNVIRVKCNIVSGSYSNGVEDHVIYEFYPTVDPGYKMVVTVQNVVYYL</sequence>
<dbReference type="Proteomes" id="UP000291343">
    <property type="component" value="Unassembled WGS sequence"/>
</dbReference>
<keyword evidence="2" id="KW-1185">Reference proteome</keyword>
<evidence type="ECO:0000313" key="1">
    <source>
        <dbReference type="EMBL" id="RZF34067.1"/>
    </source>
</evidence>
<name>A0A482WKL1_LAOST</name>
<dbReference type="AlphaFoldDB" id="A0A482WKL1"/>
<comment type="caution">
    <text evidence="1">The sequence shown here is derived from an EMBL/GenBank/DDBJ whole genome shotgun (WGS) entry which is preliminary data.</text>
</comment>
<accession>A0A482WKL1</accession>
<dbReference type="InParanoid" id="A0A482WKL1"/>
<evidence type="ECO:0000313" key="2">
    <source>
        <dbReference type="Proteomes" id="UP000291343"/>
    </source>
</evidence>
<reference evidence="1 2" key="1">
    <citation type="journal article" date="2017" name="Gigascience">
        <title>Genome sequence of the small brown planthopper, Laodelphax striatellus.</title>
        <authorList>
            <person name="Zhu J."/>
            <person name="Jiang F."/>
            <person name="Wang X."/>
            <person name="Yang P."/>
            <person name="Bao Y."/>
            <person name="Zhao W."/>
            <person name="Wang W."/>
            <person name="Lu H."/>
            <person name="Wang Q."/>
            <person name="Cui N."/>
            <person name="Li J."/>
            <person name="Chen X."/>
            <person name="Luo L."/>
            <person name="Yu J."/>
            <person name="Kang L."/>
            <person name="Cui F."/>
        </authorList>
    </citation>
    <scope>NUCLEOTIDE SEQUENCE [LARGE SCALE GENOMIC DNA]</scope>
    <source>
        <strain evidence="1">Lst14</strain>
    </source>
</reference>
<proteinExistence type="predicted"/>
<dbReference type="OrthoDB" id="6619655at2759"/>
<protein>
    <submittedName>
        <fullName evidence="1">Uncharacterized protein</fullName>
    </submittedName>
</protein>
<gene>
    <name evidence="1" type="ORF">LSTR_LSTR014877</name>
</gene>
<dbReference type="EMBL" id="QKKF02032689">
    <property type="protein sequence ID" value="RZF34067.1"/>
    <property type="molecule type" value="Genomic_DNA"/>
</dbReference>